<proteinExistence type="predicted"/>
<name>A0ACC3C7V0_PYRYE</name>
<evidence type="ECO:0000313" key="1">
    <source>
        <dbReference type="EMBL" id="KAK1866371.1"/>
    </source>
</evidence>
<organism evidence="1 2">
    <name type="scientific">Pyropia yezoensis</name>
    <name type="common">Susabi-nori</name>
    <name type="synonym">Porphyra yezoensis</name>
    <dbReference type="NCBI Taxonomy" id="2788"/>
    <lineage>
        <taxon>Eukaryota</taxon>
        <taxon>Rhodophyta</taxon>
        <taxon>Bangiophyceae</taxon>
        <taxon>Bangiales</taxon>
        <taxon>Bangiaceae</taxon>
        <taxon>Pyropia</taxon>
    </lineage>
</organism>
<gene>
    <name evidence="1" type="ORF">I4F81_008891</name>
</gene>
<protein>
    <submittedName>
        <fullName evidence="1">Uncharacterized protein</fullName>
    </submittedName>
</protein>
<keyword evidence="2" id="KW-1185">Reference proteome</keyword>
<dbReference type="EMBL" id="CM020619">
    <property type="protein sequence ID" value="KAK1866371.1"/>
    <property type="molecule type" value="Genomic_DNA"/>
</dbReference>
<evidence type="ECO:0000313" key="2">
    <source>
        <dbReference type="Proteomes" id="UP000798662"/>
    </source>
</evidence>
<dbReference type="Proteomes" id="UP000798662">
    <property type="component" value="Chromosome 2"/>
</dbReference>
<comment type="caution">
    <text evidence="1">The sequence shown here is derived from an EMBL/GenBank/DDBJ whole genome shotgun (WGS) entry which is preliminary data.</text>
</comment>
<accession>A0ACC3C7V0</accession>
<reference evidence="1" key="1">
    <citation type="submission" date="2019-11" db="EMBL/GenBank/DDBJ databases">
        <title>Nori genome reveals adaptations in red seaweeds to the harsh intertidal environment.</title>
        <authorList>
            <person name="Wang D."/>
            <person name="Mao Y."/>
        </authorList>
    </citation>
    <scope>NUCLEOTIDE SEQUENCE</scope>
    <source>
        <tissue evidence="1">Gametophyte</tissue>
    </source>
</reference>
<sequence length="405" mass="42954">MRLLKGSARATLILDGCKRSNNTHVLGAVVGIAGERLVLYSEDDGHPHDGIFTAAAIADFIDRLAGEGEIRVGGVCTDDAGQCGLARRILALRCPALIFLRWAPEVHPLFLPAFSLHPRYMEAARKLVRQDGSTTPLALVSAPRLANASAGYFAKWFSGESSRADAIVPQTFEFLTGDVTSKFCTPSLQDGQTYGSAGWTWYKFWRFLEMGGACPELSMLALALLECKPQTASVERQFKEHAAQQTKARNRMTLSTLDMITAVQLGCERAAANGAGGPRPSINRVLDPTARSRENGRPGGGPAGEASSVPATASGGGGTEDDDSDEAGSSGGPATIQDWAAVLQDLMEDHGDAAGRPSGSAAEPLLFDFRVPAVAELACPLPAQDVAGYPQEVLRRLSNFRAAKL</sequence>